<dbReference type="SUPFAM" id="SSF53474">
    <property type="entry name" value="alpha/beta-Hydrolases"/>
    <property type="match status" value="1"/>
</dbReference>
<dbReference type="Gene3D" id="3.40.50.1820">
    <property type="entry name" value="alpha/beta hydrolase"/>
    <property type="match status" value="1"/>
</dbReference>
<keyword evidence="3" id="KW-1185">Reference proteome</keyword>
<dbReference type="RefSeq" id="WP_095487074.1">
    <property type="nucleotide sequence ID" value="NZ_CP088151.1"/>
</dbReference>
<accession>A0AB36R4C9</accession>
<proteinExistence type="predicted"/>
<organism evidence="2 3">
    <name type="scientific">Mesorhizobium mediterraneum</name>
    <dbReference type="NCBI Taxonomy" id="43617"/>
    <lineage>
        <taxon>Bacteria</taxon>
        <taxon>Pseudomonadati</taxon>
        <taxon>Pseudomonadota</taxon>
        <taxon>Alphaproteobacteria</taxon>
        <taxon>Hyphomicrobiales</taxon>
        <taxon>Phyllobacteriaceae</taxon>
        <taxon>Mesorhizobium</taxon>
    </lineage>
</organism>
<dbReference type="InterPro" id="IPR000073">
    <property type="entry name" value="AB_hydrolase_1"/>
</dbReference>
<dbReference type="PANTHER" id="PTHR43433:SF5">
    <property type="entry name" value="AB HYDROLASE-1 DOMAIN-CONTAINING PROTEIN"/>
    <property type="match status" value="1"/>
</dbReference>
<dbReference type="PANTHER" id="PTHR43433">
    <property type="entry name" value="HYDROLASE, ALPHA/BETA FOLD FAMILY PROTEIN"/>
    <property type="match status" value="1"/>
</dbReference>
<dbReference type="InterPro" id="IPR050471">
    <property type="entry name" value="AB_hydrolase"/>
</dbReference>
<protein>
    <submittedName>
        <fullName evidence="2">Alpha/beta hydrolase</fullName>
    </submittedName>
</protein>
<dbReference type="Proteomes" id="UP000216215">
    <property type="component" value="Unassembled WGS sequence"/>
</dbReference>
<sequence>MTRPTTLLRDDAALRVSDTGDGLAVVFQHGLGGGEAQVAQAFPSGSGSRRVTLECRGHGASELGTSRPFSLSMFADDVVAAADQAGLDRFVAGGISMGAAIAMRLACRHPDRVAGLMLVRPAWIFGSAPVNMRPIAEVAGLILDHGPGKARTIFAQSQTAARLQRDAPDNLASLFGYFDRPDAAAFAQVLADIAADGPGVSANNAAAFGIPTLVIGNAMDAVHPLSAAHTLASPIPGAAFAEITPKALDSVRHFAELQTEITTFLHAHFNIRSLVPS</sequence>
<keyword evidence="2" id="KW-0378">Hydrolase</keyword>
<dbReference type="GO" id="GO:0016787">
    <property type="term" value="F:hydrolase activity"/>
    <property type="evidence" value="ECO:0007669"/>
    <property type="project" value="UniProtKB-KW"/>
</dbReference>
<evidence type="ECO:0000313" key="3">
    <source>
        <dbReference type="Proteomes" id="UP000216215"/>
    </source>
</evidence>
<feature type="domain" description="AB hydrolase-1" evidence="1">
    <location>
        <begin position="24"/>
        <end position="237"/>
    </location>
</feature>
<dbReference type="AlphaFoldDB" id="A0AB36R4C9"/>
<evidence type="ECO:0000259" key="1">
    <source>
        <dbReference type="Pfam" id="PF00561"/>
    </source>
</evidence>
<name>A0AB36R4C9_9HYPH</name>
<dbReference type="InterPro" id="IPR029058">
    <property type="entry name" value="AB_hydrolase_fold"/>
</dbReference>
<dbReference type="PRINTS" id="PR00111">
    <property type="entry name" value="ABHYDROLASE"/>
</dbReference>
<dbReference type="EMBL" id="NPKI01000032">
    <property type="protein sequence ID" value="PAP99419.1"/>
    <property type="molecule type" value="Genomic_DNA"/>
</dbReference>
<gene>
    <name evidence="2" type="ORF">CIT25_23730</name>
</gene>
<reference evidence="3" key="1">
    <citation type="submission" date="2017-08" db="EMBL/GenBank/DDBJ databases">
        <title>Mesorhizobium wenxinae sp. nov., a novel rhizobial species isolated from root nodules of chickpea (Cicer arietinum L.).</title>
        <authorList>
            <person name="Zhang J."/>
        </authorList>
    </citation>
    <scope>NUCLEOTIDE SEQUENCE [LARGE SCALE GENOMIC DNA]</scope>
    <source>
        <strain evidence="3">USDA 3392</strain>
    </source>
</reference>
<evidence type="ECO:0000313" key="2">
    <source>
        <dbReference type="EMBL" id="PAP99419.1"/>
    </source>
</evidence>
<comment type="caution">
    <text evidence="2">The sequence shown here is derived from an EMBL/GenBank/DDBJ whole genome shotgun (WGS) entry which is preliminary data.</text>
</comment>
<dbReference type="Pfam" id="PF00561">
    <property type="entry name" value="Abhydrolase_1"/>
    <property type="match status" value="1"/>
</dbReference>